<dbReference type="InterPro" id="IPR020481">
    <property type="entry name" value="Intracell_prot_inh_BsuPI"/>
</dbReference>
<evidence type="ECO:0000256" key="1">
    <source>
        <dbReference type="SAM" id="SignalP"/>
    </source>
</evidence>
<dbReference type="Pfam" id="PF12690">
    <property type="entry name" value="BsuPI"/>
    <property type="match status" value="1"/>
</dbReference>
<evidence type="ECO:0000313" key="4">
    <source>
        <dbReference type="Proteomes" id="UP000051888"/>
    </source>
</evidence>
<name>A0A0Q3WXR5_9BACI</name>
<dbReference type="Proteomes" id="UP000051888">
    <property type="component" value="Unassembled WGS sequence"/>
</dbReference>
<dbReference type="PATRIC" id="fig|157838.3.peg.3726"/>
<dbReference type="OrthoDB" id="1357684at2"/>
<feature type="chain" id="PRO_5006209346" description="Intracellular proteinase inhibitor BsuPI domain-containing protein" evidence="1">
    <location>
        <begin position="22"/>
        <end position="240"/>
    </location>
</feature>
<sequence>MKKILRFLCLMMLVLPEFAYATGEDSTSMVSWDAKLKAYADHLEIKLIVRNNSDKDVKLEFPTSKLYDFSIMDGKREVFRLSKGRFYLQAFQYVNIPSGKEKVWTINWDYKSNGQRISSGKYTLIAELLPSKINGIPKSTQYVTKQEFTVPSLHDIQIEGRAGNYTIKGVLEDSNEKYYYTVDDGHRIILKKKAIRISGDTNTFQITLRLPHEIFAQNESLIFSIFNSKDEPIFIQNLKK</sequence>
<gene>
    <name evidence="3" type="ORF">AN964_16830</name>
</gene>
<organism evidence="3 4">
    <name type="scientific">Heyndrickxia shackletonii</name>
    <dbReference type="NCBI Taxonomy" id="157838"/>
    <lineage>
        <taxon>Bacteria</taxon>
        <taxon>Bacillati</taxon>
        <taxon>Bacillota</taxon>
        <taxon>Bacilli</taxon>
        <taxon>Bacillales</taxon>
        <taxon>Bacillaceae</taxon>
        <taxon>Heyndrickxia</taxon>
    </lineage>
</organism>
<reference evidence="3 4" key="1">
    <citation type="submission" date="2015-09" db="EMBL/GenBank/DDBJ databases">
        <title>Genome sequencing project for genomic taxonomy and phylogenomics of Bacillus-like bacteria.</title>
        <authorList>
            <person name="Liu B."/>
            <person name="Wang J."/>
            <person name="Zhu Y."/>
            <person name="Liu G."/>
            <person name="Chen Q."/>
            <person name="Chen Z."/>
            <person name="Lan J."/>
            <person name="Che J."/>
            <person name="Ge C."/>
            <person name="Shi H."/>
            <person name="Pan Z."/>
            <person name="Liu X."/>
        </authorList>
    </citation>
    <scope>NUCLEOTIDE SEQUENCE [LARGE SCALE GENOMIC DNA]</scope>
    <source>
        <strain evidence="3 4">LMG 18435</strain>
    </source>
</reference>
<proteinExistence type="predicted"/>
<keyword evidence="4" id="KW-1185">Reference proteome</keyword>
<evidence type="ECO:0000313" key="3">
    <source>
        <dbReference type="EMBL" id="KQL55003.1"/>
    </source>
</evidence>
<evidence type="ECO:0000259" key="2">
    <source>
        <dbReference type="Pfam" id="PF12690"/>
    </source>
</evidence>
<keyword evidence="1" id="KW-0732">Signal</keyword>
<feature type="signal peptide" evidence="1">
    <location>
        <begin position="1"/>
        <end position="21"/>
    </location>
</feature>
<protein>
    <recommendedName>
        <fullName evidence="2">Intracellular proteinase inhibitor BsuPI domain-containing protein</fullName>
    </recommendedName>
</protein>
<feature type="domain" description="Intracellular proteinase inhibitor BsuPI" evidence="2">
    <location>
        <begin position="36"/>
        <end position="129"/>
    </location>
</feature>
<dbReference type="Gene3D" id="2.60.40.2360">
    <property type="entry name" value="Intracellular proteinase inhibitor BsuPI"/>
    <property type="match status" value="1"/>
</dbReference>
<dbReference type="RefSeq" id="WP_055740798.1">
    <property type="nucleotide sequence ID" value="NZ_JAAIWL010000035.1"/>
</dbReference>
<dbReference type="EMBL" id="LJJC01000004">
    <property type="protein sequence ID" value="KQL55003.1"/>
    <property type="molecule type" value="Genomic_DNA"/>
</dbReference>
<accession>A0A0Q3WXR5</accession>
<dbReference type="InterPro" id="IPR038144">
    <property type="entry name" value="IPI"/>
</dbReference>
<comment type="caution">
    <text evidence="3">The sequence shown here is derived from an EMBL/GenBank/DDBJ whole genome shotgun (WGS) entry which is preliminary data.</text>
</comment>
<dbReference type="AlphaFoldDB" id="A0A0Q3WXR5"/>
<dbReference type="STRING" id="157838.AN964_16830"/>